<organism evidence="1 2">
    <name type="scientific">Smallanthus sonchifolius</name>
    <dbReference type="NCBI Taxonomy" id="185202"/>
    <lineage>
        <taxon>Eukaryota</taxon>
        <taxon>Viridiplantae</taxon>
        <taxon>Streptophyta</taxon>
        <taxon>Embryophyta</taxon>
        <taxon>Tracheophyta</taxon>
        <taxon>Spermatophyta</taxon>
        <taxon>Magnoliopsida</taxon>
        <taxon>eudicotyledons</taxon>
        <taxon>Gunneridae</taxon>
        <taxon>Pentapetalae</taxon>
        <taxon>asterids</taxon>
        <taxon>campanulids</taxon>
        <taxon>Asterales</taxon>
        <taxon>Asteraceae</taxon>
        <taxon>Asteroideae</taxon>
        <taxon>Heliantheae alliance</taxon>
        <taxon>Millerieae</taxon>
        <taxon>Smallanthus</taxon>
    </lineage>
</organism>
<keyword evidence="2" id="KW-1185">Reference proteome</keyword>
<dbReference type="EMBL" id="CM042020">
    <property type="protein sequence ID" value="KAI3821297.1"/>
    <property type="molecule type" value="Genomic_DNA"/>
</dbReference>
<name>A0ACB9JMD2_9ASTR</name>
<reference evidence="1 2" key="2">
    <citation type="journal article" date="2022" name="Mol. Ecol. Resour.">
        <title>The genomes of chicory, endive, great burdock and yacon provide insights into Asteraceae paleo-polyploidization history and plant inulin production.</title>
        <authorList>
            <person name="Fan W."/>
            <person name="Wang S."/>
            <person name="Wang H."/>
            <person name="Wang A."/>
            <person name="Jiang F."/>
            <person name="Liu H."/>
            <person name="Zhao H."/>
            <person name="Xu D."/>
            <person name="Zhang Y."/>
        </authorList>
    </citation>
    <scope>NUCLEOTIDE SEQUENCE [LARGE SCALE GENOMIC DNA]</scope>
    <source>
        <strain evidence="2">cv. Yunnan</strain>
        <tissue evidence="1">Leaves</tissue>
    </source>
</reference>
<evidence type="ECO:0000313" key="1">
    <source>
        <dbReference type="EMBL" id="KAI3821297.1"/>
    </source>
</evidence>
<dbReference type="Proteomes" id="UP001056120">
    <property type="component" value="Linkage Group LG03"/>
</dbReference>
<proteinExistence type="predicted"/>
<gene>
    <name evidence="1" type="ORF">L1987_08861</name>
</gene>
<protein>
    <submittedName>
        <fullName evidence="1">Uncharacterized protein</fullName>
    </submittedName>
</protein>
<evidence type="ECO:0000313" key="2">
    <source>
        <dbReference type="Proteomes" id="UP001056120"/>
    </source>
</evidence>
<accession>A0ACB9JMD2</accession>
<comment type="caution">
    <text evidence="1">The sequence shown here is derived from an EMBL/GenBank/DDBJ whole genome shotgun (WGS) entry which is preliminary data.</text>
</comment>
<sequence>MSSSHHVGLPVPPCHPCRSQPVTRLPSPLYHTSTSVFPLLLLHGSRPPPTCNPSSFQSTVPIDRHPPMATAILLPAILRPLTPSSVFVLTQPSRLNPPSTVSLSD</sequence>
<reference evidence="2" key="1">
    <citation type="journal article" date="2022" name="Mol. Ecol. Resour.">
        <title>The genomes of chicory, endive, great burdock and yacon provide insights into Asteraceae palaeo-polyploidization history and plant inulin production.</title>
        <authorList>
            <person name="Fan W."/>
            <person name="Wang S."/>
            <person name="Wang H."/>
            <person name="Wang A."/>
            <person name="Jiang F."/>
            <person name="Liu H."/>
            <person name="Zhao H."/>
            <person name="Xu D."/>
            <person name="Zhang Y."/>
        </authorList>
    </citation>
    <scope>NUCLEOTIDE SEQUENCE [LARGE SCALE GENOMIC DNA]</scope>
    <source>
        <strain evidence="2">cv. Yunnan</strain>
    </source>
</reference>